<dbReference type="Proteomes" id="UP000694925">
    <property type="component" value="Unplaced"/>
</dbReference>
<organism evidence="10 11">
    <name type="scientific">Ceratina calcarata</name>
    <dbReference type="NCBI Taxonomy" id="156304"/>
    <lineage>
        <taxon>Eukaryota</taxon>
        <taxon>Metazoa</taxon>
        <taxon>Ecdysozoa</taxon>
        <taxon>Arthropoda</taxon>
        <taxon>Hexapoda</taxon>
        <taxon>Insecta</taxon>
        <taxon>Pterygota</taxon>
        <taxon>Neoptera</taxon>
        <taxon>Endopterygota</taxon>
        <taxon>Hymenoptera</taxon>
        <taxon>Apocrita</taxon>
        <taxon>Aculeata</taxon>
        <taxon>Apoidea</taxon>
        <taxon>Anthophila</taxon>
        <taxon>Apidae</taxon>
        <taxon>Ceratina</taxon>
        <taxon>Zadontomerus</taxon>
    </lineage>
</organism>
<evidence type="ECO:0000259" key="9">
    <source>
        <dbReference type="Pfam" id="PF18111"/>
    </source>
</evidence>
<dbReference type="InterPro" id="IPR031139">
    <property type="entry name" value="RPGRIP1_fam"/>
</dbReference>
<feature type="coiled-coil region" evidence="6">
    <location>
        <begin position="157"/>
        <end position="379"/>
    </location>
</feature>
<dbReference type="GO" id="GO:1905515">
    <property type="term" value="P:non-motile cilium assembly"/>
    <property type="evidence" value="ECO:0007669"/>
    <property type="project" value="TreeGrafter"/>
</dbReference>
<keyword evidence="10" id="KW-1185">Reference proteome</keyword>
<sequence>MADDPNRDILPVKEGSYADTCRSSIDPRERHIVGKLDRCELEDKYLRLLEEAHNLKKLANRQEDKIKRLATKLMRVTANTKSCSASLDVYENKNKIIALEIENTKLKDKILVLRNQLLSHTISGRSSSRSRTQVRPSSGRISCRSENSRAKLTCSCVENENNEMANGKNSLDKIEELEMEKDEMANRIAELEKELSAAVVVSQREKIAENIKYIQVWRQMKQLNDKLIDAEQENDSLNEQINDLKRLLEEATKNNEAITIDLVAERKRSAELDEEIMNARGSDLSLREKDEQIKDLAKEVKILQEHNHELIELSNKYGEIELENLQLKKKLIERHNDEDNLRTIFTDEQANIVALQVSNEQLLGKLQELQNNIDSLTVQLTTFPTQTTEKQKMSRETQITLKSEIKPLMREPYIDNSSQVEDCSKYCPAVEMMLQRDIADRVEQCKKCCEVTMPLEDVIHSGRKCVKLVDNSVQTDYESHSMEKKEQEIMTTTAIMTPVKELPEKQEPQLVKKSIEYTTMTDESTLTPDKMLKLLDQAQIAAHVDAQRIPQKPVVAGVDYSELLDQHGRHRQVVSLEKLLFGDFNCVPQTLDQTDSTKLLSLFYNILHEYNQSTTSHEIPTLYRPSPTIKQQFYAKDVNNNVGTTKVASSSARVGCSTRKCCSVPYNKFRHDKSKRKTTSVIRKQDEIPVQSGIGDCTCTSLMRCPSDSACRTHCCTSPKSSKYYSTNNIEMQHAVPQVSSKTIAKNTPVDSTLVHRIECENSAQNVENALTNSEDETLHEYVKRLNKCKEIMHGAGIISAEGPLDRMKIHSQPGLKESKLVAQQIESFCSLKCQNDCADMTSPTPDSSPLVITDGQGLVEVHIRSLQLSTCAKEVLFREKDFNDVLLFISWDIWNQETAYTPTLKCPELNFNSSFVYRISDLFSFFNYVLSDLVIFEVNVFHEDRDNYVVARGKLSVKDILDYPQNKLHYIAPVNSVIPCSIGMSFGQLSLWVRLSCDVEKVVQFKKQRGIYSEISDDIIIPHRVSTQKVLISPTPEIVEKISDPDEQVEYDSSPEELSPQVTDMTVHKPSYESSDTSGHNRVTKTRSMIQLHKDPLTVVKRSEDEIEEKYLNTRDGRDTSSIPDNKSMYNTVAPWEDTTTTTDENNEYNRMNNLLMSRESSEENNTIQPLKPSLIEFSESIADVKNDTNDSRSVDSFYEVTNVIADKNWQKYKDRSLLTFVGTSRLLLQFVEKDTIIIEIVHMILFPKTFIMQNPDFHLLYIEYCFLGYCGADMETVSIRKPEPPNQKMTFNFKRKFRVDDEKHSLQNNILRAMLDESTNPHIKFIVVCEPLPEDTDSKECVEVGYAYFNIREYALGDSEKTVSIPIYNASDESNKVGLLTITVLGLETIRQRLGRRESDVN</sequence>
<keyword evidence="4" id="KW-0969">Cilium</keyword>
<evidence type="ECO:0000313" key="10">
    <source>
        <dbReference type="Proteomes" id="UP000694925"/>
    </source>
</evidence>
<gene>
    <name evidence="11" type="primary">LOC108630934</name>
</gene>
<dbReference type="Pfam" id="PF18111">
    <property type="entry name" value="RPGR1_C"/>
    <property type="match status" value="1"/>
</dbReference>
<protein>
    <submittedName>
        <fullName evidence="11">Uncharacterized protein LOC108630934</fullName>
    </submittedName>
</protein>
<dbReference type="PANTHER" id="PTHR14240:SF1">
    <property type="entry name" value="PROTEIN FANTOM-RELATED"/>
    <property type="match status" value="1"/>
</dbReference>
<feature type="domain" description="RPGRIP1 C-terminal" evidence="9">
    <location>
        <begin position="1234"/>
        <end position="1394"/>
    </location>
</feature>
<evidence type="ECO:0000256" key="3">
    <source>
        <dbReference type="ARBA" id="ARBA00023054"/>
    </source>
</evidence>
<name>A0AAJ7SAD2_9HYME</name>
<dbReference type="SUPFAM" id="SSF49562">
    <property type="entry name" value="C2 domain (Calcium/lipid-binding domain, CaLB)"/>
    <property type="match status" value="1"/>
</dbReference>
<dbReference type="InterPro" id="IPR041091">
    <property type="entry name" value="RPGRIP1_C"/>
</dbReference>
<dbReference type="Pfam" id="PF11618">
    <property type="entry name" value="C2-C2_1"/>
    <property type="match status" value="1"/>
</dbReference>
<dbReference type="Gene3D" id="2.60.40.150">
    <property type="entry name" value="C2 domain"/>
    <property type="match status" value="2"/>
</dbReference>
<proteinExistence type="inferred from homology"/>
<evidence type="ECO:0000259" key="8">
    <source>
        <dbReference type="Pfam" id="PF11618"/>
    </source>
</evidence>
<comment type="subcellular location">
    <subcellularLocation>
        <location evidence="1">Cell projection</location>
        <location evidence="1">Cilium</location>
    </subcellularLocation>
</comment>
<accession>A0AAJ7SAD2</accession>
<comment type="similarity">
    <text evidence="2">Belongs to the RPGRIP1 family.</text>
</comment>
<evidence type="ECO:0000256" key="2">
    <source>
        <dbReference type="ARBA" id="ARBA00006042"/>
    </source>
</evidence>
<evidence type="ECO:0000256" key="6">
    <source>
        <dbReference type="SAM" id="Coils"/>
    </source>
</evidence>
<dbReference type="InterPro" id="IPR035892">
    <property type="entry name" value="C2_domain_sf"/>
</dbReference>
<keyword evidence="3 6" id="KW-0175">Coiled coil</keyword>
<feature type="domain" description="RPGR-interacting protein 1 first C2" evidence="8">
    <location>
        <begin position="855"/>
        <end position="997"/>
    </location>
</feature>
<feature type="compositionally biased region" description="Polar residues" evidence="7">
    <location>
        <begin position="1073"/>
        <end position="1083"/>
    </location>
</feature>
<keyword evidence="5" id="KW-0966">Cell projection</keyword>
<evidence type="ECO:0000256" key="5">
    <source>
        <dbReference type="ARBA" id="ARBA00023273"/>
    </source>
</evidence>
<feature type="compositionally biased region" description="Acidic residues" evidence="7">
    <location>
        <begin position="1047"/>
        <end position="1056"/>
    </location>
</feature>
<dbReference type="PANTHER" id="PTHR14240">
    <property type="entry name" value="RETINITIS PIGMENTOSA GTPASE REGULATOR-INTERACTING PROTEIN"/>
    <property type="match status" value="1"/>
</dbReference>
<dbReference type="GO" id="GO:0035869">
    <property type="term" value="C:ciliary transition zone"/>
    <property type="evidence" value="ECO:0007669"/>
    <property type="project" value="TreeGrafter"/>
</dbReference>
<dbReference type="GeneID" id="108630934"/>
<dbReference type="KEGG" id="ccal:108630934"/>
<dbReference type="RefSeq" id="XP_026674369.1">
    <property type="nucleotide sequence ID" value="XM_026818568.1"/>
</dbReference>
<evidence type="ECO:0000256" key="1">
    <source>
        <dbReference type="ARBA" id="ARBA00004138"/>
    </source>
</evidence>
<reference evidence="11" key="1">
    <citation type="submission" date="2025-08" db="UniProtKB">
        <authorList>
            <consortium name="RefSeq"/>
        </authorList>
    </citation>
    <scope>IDENTIFICATION</scope>
    <source>
        <tissue evidence="11">Whole body</tissue>
    </source>
</reference>
<evidence type="ECO:0000256" key="7">
    <source>
        <dbReference type="SAM" id="MobiDB-lite"/>
    </source>
</evidence>
<feature type="coiled-coil region" evidence="6">
    <location>
        <begin position="45"/>
        <end position="116"/>
    </location>
</feature>
<evidence type="ECO:0000313" key="11">
    <source>
        <dbReference type="RefSeq" id="XP_026674369.1"/>
    </source>
</evidence>
<feature type="region of interest" description="Disordered" evidence="7">
    <location>
        <begin position="1047"/>
        <end position="1083"/>
    </location>
</feature>
<dbReference type="InterPro" id="IPR021656">
    <property type="entry name" value="C2-C2_1"/>
</dbReference>
<evidence type="ECO:0000256" key="4">
    <source>
        <dbReference type="ARBA" id="ARBA00023069"/>
    </source>
</evidence>
<dbReference type="GO" id="GO:0005856">
    <property type="term" value="C:cytoskeleton"/>
    <property type="evidence" value="ECO:0007669"/>
    <property type="project" value="UniProtKB-ARBA"/>
</dbReference>